<evidence type="ECO:0000259" key="2">
    <source>
        <dbReference type="Pfam" id="PF03703"/>
    </source>
</evidence>
<keyword evidence="1" id="KW-1133">Transmembrane helix</keyword>
<feature type="domain" description="YdbS-like PH" evidence="2">
    <location>
        <begin position="68"/>
        <end position="145"/>
    </location>
</feature>
<proteinExistence type="predicted"/>
<dbReference type="InterPro" id="IPR005182">
    <property type="entry name" value="YdbS-like_PH"/>
</dbReference>
<protein>
    <recommendedName>
        <fullName evidence="2">YdbS-like PH domain-containing protein</fullName>
    </recommendedName>
</protein>
<dbReference type="AlphaFoldDB" id="A0A1E8CJ24"/>
<organism evidence="3 4">
    <name type="scientific">Pseudohongiella acticola</name>
    <dbReference type="NCBI Taxonomy" id="1524254"/>
    <lineage>
        <taxon>Bacteria</taxon>
        <taxon>Pseudomonadati</taxon>
        <taxon>Pseudomonadota</taxon>
        <taxon>Gammaproteobacteria</taxon>
        <taxon>Pseudomonadales</taxon>
        <taxon>Pseudohongiellaceae</taxon>
        <taxon>Pseudohongiella</taxon>
    </lineage>
</organism>
<keyword evidence="1" id="KW-0472">Membrane</keyword>
<evidence type="ECO:0000256" key="1">
    <source>
        <dbReference type="SAM" id="Phobius"/>
    </source>
</evidence>
<feature type="transmembrane region" description="Helical" evidence="1">
    <location>
        <begin position="48"/>
        <end position="71"/>
    </location>
</feature>
<dbReference type="STRING" id="1524254.PHACT_03925"/>
<dbReference type="RefSeq" id="WP_070116012.1">
    <property type="nucleotide sequence ID" value="NZ_MASR01000001.1"/>
</dbReference>
<keyword evidence="4" id="KW-1185">Reference proteome</keyword>
<feature type="transmembrane region" description="Helical" evidence="1">
    <location>
        <begin position="236"/>
        <end position="258"/>
    </location>
</feature>
<dbReference type="Pfam" id="PF03703">
    <property type="entry name" value="bPH_2"/>
    <property type="match status" value="1"/>
</dbReference>
<sequence>MTSFERVSLWALIYFIGRTLVLFARHALNLLPLLVVIVTGGEQLRTTLLWAIAVALPVLIVAHAAASWWFFRYCATEDTLHLREGIFKRRQLTLEYERIQQADIRQPWYFRPFSQAVLGVESAGSQGREVELAGLTHTHAESLKQAMMQHRRVPHADRETFNGETSASSTTNLEMVLPARELARFGLIHNPVLLVFPVAGYLLSQFDLVDEWVLPRLEGLSYATLNGGSVLQNVSLWSAALMLILAIVIGLSVLIAIIRYHGFTLTVAGQRYQTRAGLLTIVSRSFQYIRLQRLVWSQGLVARLLKRKSLRIDQSGRPDTMKQAKTFFIPVLDHDRESQLWQTLRLS</sequence>
<dbReference type="Proteomes" id="UP000175669">
    <property type="component" value="Unassembled WGS sequence"/>
</dbReference>
<accession>A0A1E8CJ24</accession>
<evidence type="ECO:0000313" key="4">
    <source>
        <dbReference type="Proteomes" id="UP000175669"/>
    </source>
</evidence>
<gene>
    <name evidence="3" type="ORF">PHACT_03925</name>
</gene>
<dbReference type="EMBL" id="MASR01000001">
    <property type="protein sequence ID" value="OFE12389.1"/>
    <property type="molecule type" value="Genomic_DNA"/>
</dbReference>
<name>A0A1E8CJ24_9GAMM</name>
<dbReference type="PANTHER" id="PTHR34473">
    <property type="entry name" value="UPF0699 TRANSMEMBRANE PROTEIN YDBS"/>
    <property type="match status" value="1"/>
</dbReference>
<dbReference type="PANTHER" id="PTHR34473:SF2">
    <property type="entry name" value="UPF0699 TRANSMEMBRANE PROTEIN YDBT"/>
    <property type="match status" value="1"/>
</dbReference>
<reference evidence="4" key="1">
    <citation type="submission" date="2016-07" db="EMBL/GenBank/DDBJ databases">
        <authorList>
            <person name="Florea S."/>
            <person name="Webb J.S."/>
            <person name="Jaromczyk J."/>
            <person name="Schardl C.L."/>
        </authorList>
    </citation>
    <scope>NUCLEOTIDE SEQUENCE [LARGE SCALE GENOMIC DNA]</scope>
    <source>
        <strain evidence="4">KCTC 42131</strain>
    </source>
</reference>
<evidence type="ECO:0000313" key="3">
    <source>
        <dbReference type="EMBL" id="OFE12389.1"/>
    </source>
</evidence>
<comment type="caution">
    <text evidence="3">The sequence shown here is derived from an EMBL/GenBank/DDBJ whole genome shotgun (WGS) entry which is preliminary data.</text>
</comment>
<feature type="transmembrane region" description="Helical" evidence="1">
    <location>
        <begin position="7"/>
        <end position="28"/>
    </location>
</feature>
<feature type="transmembrane region" description="Helical" evidence="1">
    <location>
        <begin position="182"/>
        <end position="203"/>
    </location>
</feature>
<keyword evidence="1" id="KW-0812">Transmembrane</keyword>